<accession>A0A8T0S2C1</accession>
<proteinExistence type="predicted"/>
<dbReference type="AlphaFoldDB" id="A0A8T0S2C1"/>
<dbReference type="Proteomes" id="UP000823388">
    <property type="component" value="Chromosome 5N"/>
</dbReference>
<feature type="compositionally biased region" description="Basic and acidic residues" evidence="1">
    <location>
        <begin position="108"/>
        <end position="117"/>
    </location>
</feature>
<feature type="compositionally biased region" description="Polar residues" evidence="1">
    <location>
        <begin position="157"/>
        <end position="182"/>
    </location>
</feature>
<feature type="region of interest" description="Disordered" evidence="1">
    <location>
        <begin position="1"/>
        <end position="45"/>
    </location>
</feature>
<keyword evidence="3" id="KW-1185">Reference proteome</keyword>
<name>A0A8T0S2C1_PANVG</name>
<reference evidence="2" key="1">
    <citation type="submission" date="2020-05" db="EMBL/GenBank/DDBJ databases">
        <title>WGS assembly of Panicum virgatum.</title>
        <authorList>
            <person name="Lovell J.T."/>
            <person name="Jenkins J."/>
            <person name="Shu S."/>
            <person name="Juenger T.E."/>
            <person name="Schmutz J."/>
        </authorList>
    </citation>
    <scope>NUCLEOTIDE SEQUENCE</scope>
    <source>
        <strain evidence="2">AP13</strain>
    </source>
</reference>
<evidence type="ECO:0000256" key="1">
    <source>
        <dbReference type="SAM" id="MobiDB-lite"/>
    </source>
</evidence>
<feature type="compositionally biased region" description="Low complexity" evidence="1">
    <location>
        <begin position="87"/>
        <end position="104"/>
    </location>
</feature>
<gene>
    <name evidence="2" type="ORF">PVAP13_5NG506758</name>
</gene>
<sequence>MATSRSTPPPLPPRSPSLSSAAAPAQRARSGGFDLGPWRRRPDPRGATAVLETRGARRGEAVCGASCRTCRRRSRPVLARRHTGLLRATAAASPSSSAGAVASPRPRRPAEGGDQDPRRRRLRPTLLRHREHPLLRRRRRAWLAADGSKRRGGLLPASQTGRPSSCSTGLPGKRSSSSATTADLSRTGCSYGPACSCSSALFYAVSFIGTCGNSSKQDAAWIIYSSDFGFTYYMDKSKHIWMVASRRWGLQSLVHQRSLTDSTEFWKAELSNWEAQQ</sequence>
<protein>
    <submittedName>
        <fullName evidence="2">Uncharacterized protein</fullName>
    </submittedName>
</protein>
<feature type="region of interest" description="Disordered" evidence="1">
    <location>
        <begin position="150"/>
        <end position="182"/>
    </location>
</feature>
<evidence type="ECO:0000313" key="3">
    <source>
        <dbReference type="Proteomes" id="UP000823388"/>
    </source>
</evidence>
<feature type="compositionally biased region" description="Low complexity" evidence="1">
    <location>
        <begin position="16"/>
        <end position="30"/>
    </location>
</feature>
<evidence type="ECO:0000313" key="2">
    <source>
        <dbReference type="EMBL" id="KAG2591814.1"/>
    </source>
</evidence>
<feature type="region of interest" description="Disordered" evidence="1">
    <location>
        <begin position="85"/>
        <end position="126"/>
    </location>
</feature>
<dbReference type="EMBL" id="CM029046">
    <property type="protein sequence ID" value="KAG2591814.1"/>
    <property type="molecule type" value="Genomic_DNA"/>
</dbReference>
<comment type="caution">
    <text evidence="2">The sequence shown here is derived from an EMBL/GenBank/DDBJ whole genome shotgun (WGS) entry which is preliminary data.</text>
</comment>
<organism evidence="2 3">
    <name type="scientific">Panicum virgatum</name>
    <name type="common">Blackwell switchgrass</name>
    <dbReference type="NCBI Taxonomy" id="38727"/>
    <lineage>
        <taxon>Eukaryota</taxon>
        <taxon>Viridiplantae</taxon>
        <taxon>Streptophyta</taxon>
        <taxon>Embryophyta</taxon>
        <taxon>Tracheophyta</taxon>
        <taxon>Spermatophyta</taxon>
        <taxon>Magnoliopsida</taxon>
        <taxon>Liliopsida</taxon>
        <taxon>Poales</taxon>
        <taxon>Poaceae</taxon>
        <taxon>PACMAD clade</taxon>
        <taxon>Panicoideae</taxon>
        <taxon>Panicodae</taxon>
        <taxon>Paniceae</taxon>
        <taxon>Panicinae</taxon>
        <taxon>Panicum</taxon>
        <taxon>Panicum sect. Hiantes</taxon>
    </lineage>
</organism>